<dbReference type="InParanoid" id="A0A6P8H452"/>
<dbReference type="PROSITE" id="PS50041">
    <property type="entry name" value="C_TYPE_LECTIN_2"/>
    <property type="match status" value="1"/>
</dbReference>
<accession>A0A6P8H452</accession>
<dbReference type="SMART" id="SM00034">
    <property type="entry name" value="CLECT"/>
    <property type="match status" value="1"/>
</dbReference>
<dbReference type="AlphaFoldDB" id="A0A6P8H452"/>
<dbReference type="InterPro" id="IPR001304">
    <property type="entry name" value="C-type_lectin-like"/>
</dbReference>
<dbReference type="Gene3D" id="3.10.100.10">
    <property type="entry name" value="Mannose-Binding Protein A, subunit A"/>
    <property type="match status" value="1"/>
</dbReference>
<feature type="transmembrane region" description="Helical" evidence="2">
    <location>
        <begin position="251"/>
        <end position="276"/>
    </location>
</feature>
<feature type="compositionally biased region" description="Basic and acidic residues" evidence="1">
    <location>
        <begin position="289"/>
        <end position="299"/>
    </location>
</feature>
<gene>
    <name evidence="5" type="primary">LOC116287783</name>
</gene>
<evidence type="ECO:0000256" key="2">
    <source>
        <dbReference type="SAM" id="Phobius"/>
    </source>
</evidence>
<evidence type="ECO:0000313" key="5">
    <source>
        <dbReference type="RefSeq" id="XP_031550338.1"/>
    </source>
</evidence>
<dbReference type="OrthoDB" id="441660at2759"/>
<keyword evidence="4" id="KW-1185">Reference proteome</keyword>
<keyword evidence="2" id="KW-0812">Transmembrane</keyword>
<dbReference type="Proteomes" id="UP000515163">
    <property type="component" value="Unplaced"/>
</dbReference>
<keyword evidence="2" id="KW-1133">Transmembrane helix</keyword>
<dbReference type="InterPro" id="IPR016187">
    <property type="entry name" value="CTDL_fold"/>
</dbReference>
<feature type="compositionally biased region" description="Low complexity" evidence="1">
    <location>
        <begin position="154"/>
        <end position="164"/>
    </location>
</feature>
<keyword evidence="2" id="KW-0472">Membrane</keyword>
<dbReference type="KEGG" id="aten:116287783"/>
<dbReference type="RefSeq" id="XP_031550338.1">
    <property type="nucleotide sequence ID" value="XM_031694478.1"/>
</dbReference>
<evidence type="ECO:0000313" key="4">
    <source>
        <dbReference type="Proteomes" id="UP000515163"/>
    </source>
</evidence>
<feature type="domain" description="C-type lectin" evidence="3">
    <location>
        <begin position="9"/>
        <end position="130"/>
    </location>
</feature>
<feature type="region of interest" description="Disordered" evidence="1">
    <location>
        <begin position="154"/>
        <end position="173"/>
    </location>
</feature>
<dbReference type="Pfam" id="PF00059">
    <property type="entry name" value="Lectin_C"/>
    <property type="match status" value="1"/>
</dbReference>
<dbReference type="SUPFAM" id="SSF56436">
    <property type="entry name" value="C-type lectin-like"/>
    <property type="match status" value="1"/>
</dbReference>
<feature type="region of interest" description="Disordered" evidence="1">
    <location>
        <begin position="283"/>
        <end position="306"/>
    </location>
</feature>
<dbReference type="InterPro" id="IPR016186">
    <property type="entry name" value="C-type_lectin-like/link_sf"/>
</dbReference>
<feature type="compositionally biased region" description="Basic and acidic residues" evidence="1">
    <location>
        <begin position="383"/>
        <end position="400"/>
    </location>
</feature>
<dbReference type="CDD" id="cd00037">
    <property type="entry name" value="CLECT"/>
    <property type="match status" value="1"/>
</dbReference>
<name>A0A6P8H452_ACTTE</name>
<organism evidence="4 5">
    <name type="scientific">Actinia tenebrosa</name>
    <name type="common">Australian red waratah sea anemone</name>
    <dbReference type="NCBI Taxonomy" id="6105"/>
    <lineage>
        <taxon>Eukaryota</taxon>
        <taxon>Metazoa</taxon>
        <taxon>Cnidaria</taxon>
        <taxon>Anthozoa</taxon>
        <taxon>Hexacorallia</taxon>
        <taxon>Actiniaria</taxon>
        <taxon>Actiniidae</taxon>
        <taxon>Actinia</taxon>
    </lineage>
</organism>
<sequence length="498" mass="55772">MIHLCTDNFQCSCYTFDGRPKSWSYGRQQCRTQGGDLVSMETVEEWELINTQIQNRTAGNFDEWWIGLEKRDGRWVWLSNHTLTYNKWQPHEPSNRTNEKCSVMAKNYPANKYGLFGDTRCDLWRGWICEYKIKVTANCNETQVSRCSDETTPVTSITESTTTPDQKTKLTSESISTTVIQPTSKTTMTYPNVKASSTKTMTDKERIATSKYSIPTTPYQKDTKMPTTTETDKGTTATDVSLTTKKPLPTLTIIIAILVVVLVVFLCCVVLCVYGWNLKRKGKPKTRVKHDETNTEHNTSDVMAGSSSGLQVSEHELKVIVIQPNNACAQKDSHATTHGNALDKSNATKEVTSCLVSHIIHDALEMRKHNNMTSLESTGKDSSQNKDKADHSNPTDKSPQEESDLPPDDTVDKENTKVPDICATVGKSKKKSKITEVVYAEVNKSIKNTADQRQDLVTYAELAEFNHDATQSVPKVPPPYQPTEYASVSNITVRSQTK</sequence>
<evidence type="ECO:0000259" key="3">
    <source>
        <dbReference type="PROSITE" id="PS50041"/>
    </source>
</evidence>
<dbReference type="InterPro" id="IPR050111">
    <property type="entry name" value="C-type_lectin/snaclec_domain"/>
</dbReference>
<protein>
    <submittedName>
        <fullName evidence="5">Cell wall protein DAN4-like isoform X1</fullName>
    </submittedName>
</protein>
<evidence type="ECO:0000256" key="1">
    <source>
        <dbReference type="SAM" id="MobiDB-lite"/>
    </source>
</evidence>
<dbReference type="GeneID" id="116287783"/>
<feature type="region of interest" description="Disordered" evidence="1">
    <location>
        <begin position="374"/>
        <end position="417"/>
    </location>
</feature>
<reference evidence="5" key="1">
    <citation type="submission" date="2025-08" db="UniProtKB">
        <authorList>
            <consortium name="RefSeq"/>
        </authorList>
    </citation>
    <scope>IDENTIFICATION</scope>
    <source>
        <tissue evidence="5">Tentacle</tissue>
    </source>
</reference>
<dbReference type="PANTHER" id="PTHR22803">
    <property type="entry name" value="MANNOSE, PHOSPHOLIPASE, LECTIN RECEPTOR RELATED"/>
    <property type="match status" value="1"/>
</dbReference>
<proteinExistence type="predicted"/>